<dbReference type="KEGG" id="sgv:B1H19_24735"/>
<evidence type="ECO:0000256" key="2">
    <source>
        <dbReference type="ARBA" id="ARBA00023125"/>
    </source>
</evidence>
<organism evidence="6 7">
    <name type="scientific">Streptomyces gilvosporeus</name>
    <dbReference type="NCBI Taxonomy" id="553510"/>
    <lineage>
        <taxon>Bacteria</taxon>
        <taxon>Bacillati</taxon>
        <taxon>Actinomycetota</taxon>
        <taxon>Actinomycetes</taxon>
        <taxon>Kitasatosporales</taxon>
        <taxon>Streptomycetaceae</taxon>
        <taxon>Streptomyces</taxon>
    </lineage>
</organism>
<dbReference type="Proteomes" id="UP000192726">
    <property type="component" value="Chromosome"/>
</dbReference>
<reference evidence="6 7" key="1">
    <citation type="submission" date="2017-04" db="EMBL/GenBank/DDBJ databases">
        <title>Complete Genome Sequence of Streptomyces gilvosporeus F607, a Capable Producer of Natamycin.</title>
        <authorList>
            <person name="Zong G."/>
            <person name="Zhong C."/>
            <person name="Fu J."/>
            <person name="Qin R."/>
            <person name="Cao G."/>
        </authorList>
    </citation>
    <scope>NUCLEOTIDE SEQUENCE [LARGE SCALE GENOMIC DNA]</scope>
    <source>
        <strain evidence="6 7">F607</strain>
    </source>
</reference>
<proteinExistence type="predicted"/>
<dbReference type="STRING" id="553510.B1H19_24735"/>
<dbReference type="SUPFAM" id="SSF46785">
    <property type="entry name" value="Winged helix' DNA-binding domain"/>
    <property type="match status" value="1"/>
</dbReference>
<name>A0A1V0U3G4_9ACTN</name>
<dbReference type="InterPro" id="IPR036390">
    <property type="entry name" value="WH_DNA-bd_sf"/>
</dbReference>
<evidence type="ECO:0000256" key="1">
    <source>
        <dbReference type="ARBA" id="ARBA00023015"/>
    </source>
</evidence>
<dbReference type="AlphaFoldDB" id="A0A1V0U3G4"/>
<keyword evidence="1" id="KW-0805">Transcription regulation</keyword>
<evidence type="ECO:0000313" key="6">
    <source>
        <dbReference type="EMBL" id="ARF59677.1"/>
    </source>
</evidence>
<dbReference type="InterPro" id="IPR002577">
    <property type="entry name" value="HTH_HxlR"/>
</dbReference>
<dbReference type="EMBL" id="CP020569">
    <property type="protein sequence ID" value="ARF59677.1"/>
    <property type="molecule type" value="Genomic_DNA"/>
</dbReference>
<dbReference type="InterPro" id="IPR036388">
    <property type="entry name" value="WH-like_DNA-bd_sf"/>
</dbReference>
<dbReference type="PROSITE" id="PS51118">
    <property type="entry name" value="HTH_HXLR"/>
    <property type="match status" value="1"/>
</dbReference>
<keyword evidence="7" id="KW-1185">Reference proteome</keyword>
<evidence type="ECO:0000256" key="4">
    <source>
        <dbReference type="SAM" id="MobiDB-lite"/>
    </source>
</evidence>
<feature type="region of interest" description="Disordered" evidence="4">
    <location>
        <begin position="93"/>
        <end position="148"/>
    </location>
</feature>
<dbReference type="GO" id="GO:0003677">
    <property type="term" value="F:DNA binding"/>
    <property type="evidence" value="ECO:0007669"/>
    <property type="project" value="UniProtKB-KW"/>
</dbReference>
<evidence type="ECO:0000313" key="7">
    <source>
        <dbReference type="Proteomes" id="UP000192726"/>
    </source>
</evidence>
<feature type="compositionally biased region" description="Basic and acidic residues" evidence="4">
    <location>
        <begin position="124"/>
        <end position="133"/>
    </location>
</feature>
<keyword evidence="3" id="KW-0804">Transcription</keyword>
<evidence type="ECO:0000259" key="5">
    <source>
        <dbReference type="PROSITE" id="PS51118"/>
    </source>
</evidence>
<dbReference type="PANTHER" id="PTHR33204">
    <property type="entry name" value="TRANSCRIPTIONAL REGULATOR, MARR FAMILY"/>
    <property type="match status" value="1"/>
</dbReference>
<dbReference type="Gene3D" id="1.10.10.10">
    <property type="entry name" value="Winged helix-like DNA-binding domain superfamily/Winged helix DNA-binding domain"/>
    <property type="match status" value="1"/>
</dbReference>
<dbReference type="Pfam" id="PF01638">
    <property type="entry name" value="HxlR"/>
    <property type="match status" value="1"/>
</dbReference>
<keyword evidence="2" id="KW-0238">DNA-binding</keyword>
<feature type="domain" description="HTH hxlR-type" evidence="5">
    <location>
        <begin position="1"/>
        <end position="94"/>
    </location>
</feature>
<gene>
    <name evidence="6" type="ORF">B1H19_24735</name>
</gene>
<dbReference type="PANTHER" id="PTHR33204:SF29">
    <property type="entry name" value="TRANSCRIPTIONAL REGULATOR"/>
    <property type="match status" value="1"/>
</dbReference>
<protein>
    <recommendedName>
        <fullName evidence="5">HTH hxlR-type domain-containing protein</fullName>
    </recommendedName>
</protein>
<dbReference type="OrthoDB" id="370168at2"/>
<evidence type="ECO:0000256" key="3">
    <source>
        <dbReference type="ARBA" id="ARBA00023163"/>
    </source>
</evidence>
<sequence>MEVLGGRWKLAVLNLLLEHGTLRFGELRRALPSVTQRMLTRQLREMEADDLVVRTVYGEVPPRVEYSLTATGTSLRDVAAQLDRWGRWYLDTHGAPARAGNESAGEGKEGGSGGAGKEGEEGEESRKSREKVRAPAVARRGPEPEPES</sequence>
<accession>A0A1V0U3G4</accession>